<evidence type="ECO:0000256" key="1">
    <source>
        <dbReference type="SAM" id="MobiDB-lite"/>
    </source>
</evidence>
<comment type="caution">
    <text evidence="2">The sequence shown here is derived from an EMBL/GenBank/DDBJ whole genome shotgun (WGS) entry which is preliminary data.</text>
</comment>
<dbReference type="EMBL" id="JAACXV010014341">
    <property type="protein sequence ID" value="KAF7268140.1"/>
    <property type="molecule type" value="Genomic_DNA"/>
</dbReference>
<name>A0A834M601_RHYFE</name>
<evidence type="ECO:0000313" key="3">
    <source>
        <dbReference type="Proteomes" id="UP000625711"/>
    </source>
</evidence>
<reference evidence="2" key="1">
    <citation type="submission" date="2020-08" db="EMBL/GenBank/DDBJ databases">
        <title>Genome sequencing and assembly of the red palm weevil Rhynchophorus ferrugineus.</title>
        <authorList>
            <person name="Dias G.B."/>
            <person name="Bergman C.M."/>
            <person name="Manee M."/>
        </authorList>
    </citation>
    <scope>NUCLEOTIDE SEQUENCE</scope>
    <source>
        <strain evidence="2">AA-2017</strain>
        <tissue evidence="2">Whole larva</tissue>
    </source>
</reference>
<protein>
    <submittedName>
        <fullName evidence="2">Uncharacterized protein</fullName>
    </submittedName>
</protein>
<dbReference type="Proteomes" id="UP000625711">
    <property type="component" value="Unassembled WGS sequence"/>
</dbReference>
<feature type="compositionally biased region" description="Polar residues" evidence="1">
    <location>
        <begin position="14"/>
        <end position="24"/>
    </location>
</feature>
<gene>
    <name evidence="2" type="ORF">GWI33_018703</name>
</gene>
<sequence>MRLNARRMKTILRNQISLVSSPTGRQDVPASPSPTDNGLTNDRQPGKFAFIRDKAAPRSPQKKNSGKP</sequence>
<keyword evidence="3" id="KW-1185">Reference proteome</keyword>
<dbReference type="AlphaFoldDB" id="A0A834M601"/>
<feature type="compositionally biased region" description="Polar residues" evidence="1">
    <location>
        <begin position="33"/>
        <end position="43"/>
    </location>
</feature>
<organism evidence="2 3">
    <name type="scientific">Rhynchophorus ferrugineus</name>
    <name type="common">Red palm weevil</name>
    <name type="synonym">Curculio ferrugineus</name>
    <dbReference type="NCBI Taxonomy" id="354439"/>
    <lineage>
        <taxon>Eukaryota</taxon>
        <taxon>Metazoa</taxon>
        <taxon>Ecdysozoa</taxon>
        <taxon>Arthropoda</taxon>
        <taxon>Hexapoda</taxon>
        <taxon>Insecta</taxon>
        <taxon>Pterygota</taxon>
        <taxon>Neoptera</taxon>
        <taxon>Endopterygota</taxon>
        <taxon>Coleoptera</taxon>
        <taxon>Polyphaga</taxon>
        <taxon>Cucujiformia</taxon>
        <taxon>Curculionidae</taxon>
        <taxon>Dryophthorinae</taxon>
        <taxon>Rhynchophorus</taxon>
    </lineage>
</organism>
<evidence type="ECO:0000313" key="2">
    <source>
        <dbReference type="EMBL" id="KAF7268140.1"/>
    </source>
</evidence>
<accession>A0A834M601</accession>
<feature type="region of interest" description="Disordered" evidence="1">
    <location>
        <begin position="14"/>
        <end position="68"/>
    </location>
</feature>
<proteinExistence type="predicted"/>